<comment type="similarity">
    <text evidence="4">Belongs to the alkaline phosphatase family.</text>
</comment>
<evidence type="ECO:0000256" key="4">
    <source>
        <dbReference type="RuleBase" id="RU003946"/>
    </source>
</evidence>
<gene>
    <name evidence="6" type="ORF">OSH00_09820</name>
</gene>
<evidence type="ECO:0000256" key="3">
    <source>
        <dbReference type="PIRSR" id="PIRSR601952-2"/>
    </source>
</evidence>
<feature type="chain" id="PRO_5040836602" evidence="5">
    <location>
        <begin position="31"/>
        <end position="509"/>
    </location>
</feature>
<feature type="binding site" evidence="3">
    <location>
        <position position="325"/>
    </location>
    <ligand>
        <name>Zn(2+)</name>
        <dbReference type="ChEBI" id="CHEBI:29105"/>
        <label>2</label>
    </ligand>
</feature>
<protein>
    <submittedName>
        <fullName evidence="6">Alkaline phosphatase</fullName>
        <ecNumber evidence="6">3.1.3.1</ecNumber>
    </submittedName>
</protein>
<proteinExistence type="inferred from homology"/>
<keyword evidence="3" id="KW-0862">Zinc</keyword>
<feature type="binding site" evidence="3">
    <location>
        <position position="473"/>
    </location>
    <ligand>
        <name>Zn(2+)</name>
        <dbReference type="ChEBI" id="CHEBI:29105"/>
        <label>2</label>
    </ligand>
</feature>
<name>A0A9X3DTF4_9GAMM</name>
<dbReference type="SMART" id="SM00098">
    <property type="entry name" value="alkPPc"/>
    <property type="match status" value="1"/>
</dbReference>
<reference evidence="6" key="1">
    <citation type="submission" date="2022-11" db="EMBL/GenBank/DDBJ databases">
        <title>Biodiversity and phylogenetic relationships of bacteria.</title>
        <authorList>
            <person name="Machado R.A.R."/>
            <person name="Bhat A."/>
            <person name="Loulou A."/>
            <person name="Kallel S."/>
        </authorList>
    </citation>
    <scope>NUCLEOTIDE SEQUENCE</scope>
    <source>
        <strain evidence="6">A-IN1</strain>
    </source>
</reference>
<feature type="binding site" evidence="3">
    <location>
        <position position="321"/>
    </location>
    <ligand>
        <name>Zn(2+)</name>
        <dbReference type="ChEBI" id="CHEBI:29105"/>
        <label>2</label>
    </ligand>
</feature>
<feature type="binding site" evidence="3">
    <location>
        <position position="171"/>
    </location>
    <ligand>
        <name>Mg(2+)</name>
        <dbReference type="ChEBI" id="CHEBI:18420"/>
    </ligand>
</feature>
<evidence type="ECO:0000313" key="6">
    <source>
        <dbReference type="EMBL" id="MCX5468043.1"/>
    </source>
</evidence>
<dbReference type="AlphaFoldDB" id="A0A9X3DTF4"/>
<comment type="caution">
    <text evidence="6">The sequence shown here is derived from an EMBL/GenBank/DDBJ whole genome shotgun (WGS) entry which is preliminary data.</text>
</comment>
<dbReference type="PANTHER" id="PTHR11596:SF5">
    <property type="entry name" value="ALKALINE PHOSPHATASE"/>
    <property type="match status" value="1"/>
</dbReference>
<feature type="binding site" evidence="3">
    <location>
        <position position="43"/>
    </location>
    <ligand>
        <name>Zn(2+)</name>
        <dbReference type="ChEBI" id="CHEBI:29105"/>
        <label>2</label>
    </ligand>
</feature>
<evidence type="ECO:0000256" key="5">
    <source>
        <dbReference type="SAM" id="SignalP"/>
    </source>
</evidence>
<dbReference type="EMBL" id="JAPKMY010000004">
    <property type="protein sequence ID" value="MCX5468043.1"/>
    <property type="molecule type" value="Genomic_DNA"/>
</dbReference>
<dbReference type="PANTHER" id="PTHR11596">
    <property type="entry name" value="ALKALINE PHOSPHATASE"/>
    <property type="match status" value="1"/>
</dbReference>
<evidence type="ECO:0000256" key="2">
    <source>
        <dbReference type="PIRSR" id="PIRSR601952-1"/>
    </source>
</evidence>
<keyword evidence="3" id="KW-0460">Magnesium</keyword>
<dbReference type="PRINTS" id="PR00113">
    <property type="entry name" value="ALKPHPHTASE"/>
</dbReference>
<keyword evidence="7" id="KW-1185">Reference proteome</keyword>
<organism evidence="6 7">
    <name type="scientific">Acinetobacter nematophilus</name>
    <dbReference type="NCBI Taxonomy" id="2994642"/>
    <lineage>
        <taxon>Bacteria</taxon>
        <taxon>Pseudomonadati</taxon>
        <taxon>Pseudomonadota</taxon>
        <taxon>Gammaproteobacteria</taxon>
        <taxon>Moraxellales</taxon>
        <taxon>Moraxellaceae</taxon>
        <taxon>Acinetobacter</taxon>
    </lineage>
</organism>
<dbReference type="CDD" id="cd16012">
    <property type="entry name" value="ALP"/>
    <property type="match status" value="1"/>
</dbReference>
<dbReference type="RefSeq" id="WP_266130275.1">
    <property type="nucleotide sequence ID" value="NZ_JAPKMY010000004.1"/>
</dbReference>
<feature type="binding site" evidence="3">
    <location>
        <position position="43"/>
    </location>
    <ligand>
        <name>Mg(2+)</name>
        <dbReference type="ChEBI" id="CHEBI:18420"/>
    </ligand>
</feature>
<dbReference type="Gene3D" id="3.40.720.10">
    <property type="entry name" value="Alkaline Phosphatase, subunit A"/>
    <property type="match status" value="1"/>
</dbReference>
<dbReference type="EC" id="3.1.3.1" evidence="6"/>
<feature type="binding site" evidence="3">
    <location>
        <position position="368"/>
    </location>
    <ligand>
        <name>Zn(2+)</name>
        <dbReference type="ChEBI" id="CHEBI:29105"/>
        <label>2</label>
    </ligand>
</feature>
<evidence type="ECO:0000313" key="7">
    <source>
        <dbReference type="Proteomes" id="UP001146019"/>
    </source>
</evidence>
<feature type="binding site" evidence="3">
    <location>
        <position position="367"/>
    </location>
    <ligand>
        <name>Zn(2+)</name>
        <dbReference type="ChEBI" id="CHEBI:29105"/>
        <label>2</label>
    </ligand>
</feature>
<dbReference type="GO" id="GO:0004035">
    <property type="term" value="F:alkaline phosphatase activity"/>
    <property type="evidence" value="ECO:0007669"/>
    <property type="project" value="UniProtKB-EC"/>
</dbReference>
<comment type="cofactor">
    <cofactor evidence="3">
        <name>Zn(2+)</name>
        <dbReference type="ChEBI" id="CHEBI:29105"/>
    </cofactor>
    <text evidence="3">Binds 2 Zn(2+) ions.</text>
</comment>
<feature type="signal peptide" evidence="5">
    <location>
        <begin position="1"/>
        <end position="30"/>
    </location>
</feature>
<dbReference type="InterPro" id="IPR017850">
    <property type="entry name" value="Alkaline_phosphatase_core_sf"/>
</dbReference>
<keyword evidence="3" id="KW-0479">Metal-binding</keyword>
<feature type="active site" description="Phosphoserine intermediate" evidence="2">
    <location>
        <position position="87"/>
    </location>
</feature>
<dbReference type="Pfam" id="PF00245">
    <property type="entry name" value="Alk_phosphatase"/>
    <property type="match status" value="1"/>
</dbReference>
<dbReference type="Proteomes" id="UP001146019">
    <property type="component" value="Unassembled WGS sequence"/>
</dbReference>
<keyword evidence="6" id="KW-0378">Hydrolase</keyword>
<sequence length="509" mass="53487">MSKNIKLDKLNLASLIMGATLLLSSLPVQAAGEAKNIIFFLGDGMGPTVVTASRIYAYGESGKLTMDTFSRSVRIKTFSEDGQTTDSAPSMAAYMTGQKTRNEVIGMTPGTVAVEPSSGKAPDGTQVSNAVNRCPEPGSSTAAGTPAMTILELAKAKGKKVGAITTTELTHATPAATFAHVCNRNAQFEIARQIIPGGAGYNSKLLDGMDVLMGGGRNHFTPYSTSNSRGRIDGRNLLSELSAKGYTVGANKAEMQAAPLNKKYIGLYTATSHLAYDLDRLNGKAPDQPSLAEMTVKSLEMLQAQSGDKGYFLMVEGGRIDHALHGTNAKRSLQDTIAFDNAIKAALDKVKQTDPDLKNTLIVVTADHDHTLTFNGYNARTGKTTSTNPGILGLSYLYAVANTAAAPNRVLADGKPHAPALDVNGRNGSVLVFGNGGGPRPTSRVNISEQDAAADGYLQEVGIRMGAPGSETHGGGDVLLYAEGAGSSIFKGTRDNTWVFSKLKEAFGF</sequence>
<feature type="binding site" evidence="3">
    <location>
        <position position="173"/>
    </location>
    <ligand>
        <name>Mg(2+)</name>
        <dbReference type="ChEBI" id="CHEBI:18420"/>
    </ligand>
</feature>
<feature type="binding site" evidence="3">
    <location>
        <position position="316"/>
    </location>
    <ligand>
        <name>Mg(2+)</name>
        <dbReference type="ChEBI" id="CHEBI:18420"/>
    </ligand>
</feature>
<keyword evidence="5" id="KW-0732">Signal</keyword>
<comment type="cofactor">
    <cofactor evidence="3">
        <name>Mg(2+)</name>
        <dbReference type="ChEBI" id="CHEBI:18420"/>
    </cofactor>
    <text evidence="3">Binds 1 Mg(2+) ion.</text>
</comment>
<evidence type="ECO:0000256" key="1">
    <source>
        <dbReference type="ARBA" id="ARBA00022553"/>
    </source>
</evidence>
<accession>A0A9X3DTF4</accession>
<keyword evidence="1" id="KW-0597">Phosphoprotein</keyword>
<dbReference type="InterPro" id="IPR001952">
    <property type="entry name" value="Alkaline_phosphatase"/>
</dbReference>
<dbReference type="SUPFAM" id="SSF53649">
    <property type="entry name" value="Alkaline phosphatase-like"/>
    <property type="match status" value="1"/>
</dbReference>
<dbReference type="GO" id="GO:0046872">
    <property type="term" value="F:metal ion binding"/>
    <property type="evidence" value="ECO:0007669"/>
    <property type="project" value="UniProtKB-KW"/>
</dbReference>